<evidence type="ECO:0000313" key="3">
    <source>
        <dbReference type="Proteomes" id="UP000192917"/>
    </source>
</evidence>
<dbReference type="SUPFAM" id="SSF56322">
    <property type="entry name" value="ADC synthase"/>
    <property type="match status" value="1"/>
</dbReference>
<dbReference type="InterPro" id="IPR015890">
    <property type="entry name" value="Chorismate_C"/>
</dbReference>
<dbReference type="NCBIfam" id="TIGR00553">
    <property type="entry name" value="pabB"/>
    <property type="match status" value="1"/>
</dbReference>
<dbReference type="InterPro" id="IPR019999">
    <property type="entry name" value="Anth_synth_I-like"/>
</dbReference>
<accession>A0A1Y6CBC4</accession>
<proteinExistence type="predicted"/>
<name>A0A1Y6CBC4_9PROT</name>
<dbReference type="NCBIfam" id="NF005698">
    <property type="entry name" value="PRK07508.1"/>
    <property type="match status" value="1"/>
</dbReference>
<dbReference type="GO" id="GO:0046820">
    <property type="term" value="F:4-amino-4-deoxychorismate synthase activity"/>
    <property type="evidence" value="ECO:0007669"/>
    <property type="project" value="TreeGrafter"/>
</dbReference>
<evidence type="ECO:0000313" key="2">
    <source>
        <dbReference type="EMBL" id="SMF53301.1"/>
    </source>
</evidence>
<dbReference type="EMBL" id="FWZX01000019">
    <property type="protein sequence ID" value="SMF53301.1"/>
    <property type="molecule type" value="Genomic_DNA"/>
</dbReference>
<keyword evidence="3" id="KW-1185">Reference proteome</keyword>
<dbReference type="AlphaFoldDB" id="A0A1Y6CBC4"/>
<dbReference type="InterPro" id="IPR005801">
    <property type="entry name" value="ADC_synthase"/>
</dbReference>
<reference evidence="2 3" key="1">
    <citation type="submission" date="2017-04" db="EMBL/GenBank/DDBJ databases">
        <authorList>
            <person name="Afonso C.L."/>
            <person name="Miller P.J."/>
            <person name="Scott M.A."/>
            <person name="Spackman E."/>
            <person name="Goraichik I."/>
            <person name="Dimitrov K.M."/>
            <person name="Suarez D.L."/>
            <person name="Swayne D.E."/>
        </authorList>
    </citation>
    <scope>NUCLEOTIDE SEQUENCE [LARGE SCALE GENOMIC DNA]</scope>
    <source>
        <strain evidence="2 3">USBA 355</strain>
    </source>
</reference>
<dbReference type="PANTHER" id="PTHR11236:SF50">
    <property type="entry name" value="AMINODEOXYCHORISMATE SYNTHASE COMPONENT 1"/>
    <property type="match status" value="1"/>
</dbReference>
<dbReference type="RefSeq" id="WP_085124513.1">
    <property type="nucleotide sequence ID" value="NZ_FWZX01000019.1"/>
</dbReference>
<dbReference type="Proteomes" id="UP000192917">
    <property type="component" value="Unassembled WGS sequence"/>
</dbReference>
<feature type="domain" description="Chorismate-utilising enzyme C-terminal" evidence="1">
    <location>
        <begin position="126"/>
        <end position="395"/>
    </location>
</feature>
<dbReference type="PRINTS" id="PR00095">
    <property type="entry name" value="ANTSNTHASEI"/>
</dbReference>
<sequence length="418" mass="43786">MVPEPGSVLLDSSLTGSARLFARPRDVVTLWPGEPDVEAAFRRLQAAHHEGLWLAGFAAYELGYLLEPRLAPLLPAKAAAMAGPLLSFGLYDSPAPAAEAQALLARCDAGAGRATLERVVPALGPAAYGERFRQVADWILAGDVYQANLTFPLAIETRADPLALYGALRRAQPVRHGALVALAGPLLLSASPELFFRADAEGWIETRPMKGTAERPAAIRGDAAAERAARAALAADPKNRAENLMIVDLLRNDIGRTAEIGSVSVPSLFEVETYETLYQMVSTVRGRLKAGGSLLERFRALFPCGSVTGAPKIRAMEIIAELEESPREAYCGAIGCIAPGGAMAFSVAIRTLRLGAVDGAGEVGGGGLRRGLLSVGSGLVADSGAAEEYAECLLKARFLTDLLRSASAATAAPCPAFG</sequence>
<dbReference type="InterPro" id="IPR005802">
    <property type="entry name" value="ADC_synth_comp_1"/>
</dbReference>
<dbReference type="Pfam" id="PF00425">
    <property type="entry name" value="Chorismate_bind"/>
    <property type="match status" value="1"/>
</dbReference>
<organism evidence="2 3">
    <name type="scientific">Tistlia consotensis USBA 355</name>
    <dbReference type="NCBI Taxonomy" id="560819"/>
    <lineage>
        <taxon>Bacteria</taxon>
        <taxon>Pseudomonadati</taxon>
        <taxon>Pseudomonadota</taxon>
        <taxon>Alphaproteobacteria</taxon>
        <taxon>Rhodospirillales</taxon>
        <taxon>Rhodovibrionaceae</taxon>
        <taxon>Tistlia</taxon>
    </lineage>
</organism>
<protein>
    <submittedName>
        <fullName evidence="2">Aminodeoxychorismate synthase, subunit I</fullName>
    </submittedName>
</protein>
<evidence type="ECO:0000259" key="1">
    <source>
        <dbReference type="Pfam" id="PF00425"/>
    </source>
</evidence>
<dbReference type="Gene3D" id="3.60.120.10">
    <property type="entry name" value="Anthranilate synthase"/>
    <property type="match status" value="1"/>
</dbReference>
<gene>
    <name evidence="2" type="ORF">SAMN05428998_11915</name>
</gene>
<dbReference type="STRING" id="560819.SAMN05428998_11915"/>
<dbReference type="GO" id="GO:0000162">
    <property type="term" value="P:L-tryptophan biosynthetic process"/>
    <property type="evidence" value="ECO:0007669"/>
    <property type="project" value="TreeGrafter"/>
</dbReference>
<dbReference type="GO" id="GO:0009396">
    <property type="term" value="P:folic acid-containing compound biosynthetic process"/>
    <property type="evidence" value="ECO:0007669"/>
    <property type="project" value="InterPro"/>
</dbReference>
<dbReference type="PANTHER" id="PTHR11236">
    <property type="entry name" value="AMINOBENZOATE/ANTHRANILATE SYNTHASE"/>
    <property type="match status" value="1"/>
</dbReference>